<dbReference type="GO" id="GO:0006265">
    <property type="term" value="P:DNA topological change"/>
    <property type="evidence" value="ECO:0007669"/>
    <property type="project" value="UniProtKB-UniRule"/>
</dbReference>
<keyword evidence="8" id="KW-0238">DNA-binding</keyword>
<comment type="subunit">
    <text evidence="11">Heterotetramer, composed of two GyrA and two GyrB chains. In the heterotetramer, GyrA contains the active site tyrosine that forms a transient covalent intermediate with DNA, while GyrB binds cofactors and catalyzes ATP hydrolysis.</text>
</comment>
<keyword evidence="3 11" id="KW-0479">Metal-binding</keyword>
<dbReference type="Pfam" id="PF01751">
    <property type="entry name" value="Toprim"/>
    <property type="match status" value="1"/>
</dbReference>
<evidence type="ECO:0000256" key="1">
    <source>
        <dbReference type="ARBA" id="ARBA00000185"/>
    </source>
</evidence>
<keyword evidence="7 11" id="KW-0799">Topoisomerase</keyword>
<dbReference type="Gene3D" id="3.30.230.10">
    <property type="match status" value="1"/>
</dbReference>
<evidence type="ECO:0000256" key="7">
    <source>
        <dbReference type="ARBA" id="ARBA00023029"/>
    </source>
</evidence>
<comment type="caution">
    <text evidence="14">The sequence shown here is derived from an EMBL/GenBank/DDBJ whole genome shotgun (WGS) entry which is preliminary data.</text>
</comment>
<reference evidence="14" key="2">
    <citation type="journal article" date="2021" name="PeerJ">
        <title>Extensive microbial diversity within the chicken gut microbiome revealed by metagenomics and culture.</title>
        <authorList>
            <person name="Gilroy R."/>
            <person name="Ravi A."/>
            <person name="Getino M."/>
            <person name="Pursley I."/>
            <person name="Horton D.L."/>
            <person name="Alikhan N.F."/>
            <person name="Baker D."/>
            <person name="Gharbi K."/>
            <person name="Hall N."/>
            <person name="Watson M."/>
            <person name="Adriaenssens E.M."/>
            <person name="Foster-Nyarko E."/>
            <person name="Jarju S."/>
            <person name="Secka A."/>
            <person name="Antonio M."/>
            <person name="Oren A."/>
            <person name="Chaudhuri R.R."/>
            <person name="La Ragione R."/>
            <person name="Hildebrand F."/>
            <person name="Pallen M.J."/>
        </authorList>
    </citation>
    <scope>NUCLEOTIDE SEQUENCE</scope>
    <source>
        <strain evidence="14">ChiGjej1B1-22543</strain>
    </source>
</reference>
<dbReference type="InterPro" id="IPR020568">
    <property type="entry name" value="Ribosomal_Su5_D2-typ_SF"/>
</dbReference>
<dbReference type="EC" id="5.6.2.2" evidence="11"/>
<keyword evidence="11" id="KW-0963">Cytoplasm</keyword>
<protein>
    <recommendedName>
        <fullName evidence="11">DNA gyrase subunit B</fullName>
        <ecNumber evidence="11">5.6.2.2</ecNumber>
    </recommendedName>
</protein>
<dbReference type="NCBIfam" id="NF004189">
    <property type="entry name" value="PRK05644.1"/>
    <property type="match status" value="1"/>
</dbReference>
<dbReference type="CDD" id="cd00822">
    <property type="entry name" value="TopoII_Trans_DNA_gyrase"/>
    <property type="match status" value="1"/>
</dbReference>
<dbReference type="CDD" id="cd16928">
    <property type="entry name" value="HATPase_GyrB-like"/>
    <property type="match status" value="1"/>
</dbReference>
<accession>A0A9D1LPB3</accession>
<dbReference type="InterPro" id="IPR011557">
    <property type="entry name" value="GyrB"/>
</dbReference>
<comment type="subunit">
    <text evidence="10">Heterotetramer composed of ParC and ParE.</text>
</comment>
<dbReference type="Pfam" id="PF02518">
    <property type="entry name" value="HATPase_c"/>
    <property type="match status" value="1"/>
</dbReference>
<dbReference type="CDD" id="cd03366">
    <property type="entry name" value="TOPRIM_TopoIIA_GyrB"/>
    <property type="match status" value="1"/>
</dbReference>
<evidence type="ECO:0000256" key="3">
    <source>
        <dbReference type="ARBA" id="ARBA00022723"/>
    </source>
</evidence>
<dbReference type="GO" id="GO:0005694">
    <property type="term" value="C:chromosome"/>
    <property type="evidence" value="ECO:0007669"/>
    <property type="project" value="InterPro"/>
</dbReference>
<comment type="miscellaneous">
    <text evidence="11">Few gyrases are as efficient as E.coli at forming negative supercoils. Not all organisms have 2 type II topoisomerases; in organisms with a single type II topoisomerase this enzyme also has to decatenate newly replicated chromosomes.</text>
</comment>
<feature type="domain" description="Toprim" evidence="13">
    <location>
        <begin position="465"/>
        <end position="579"/>
    </location>
</feature>
<dbReference type="InterPro" id="IPR003594">
    <property type="entry name" value="HATPase_dom"/>
</dbReference>
<dbReference type="InterPro" id="IPR014721">
    <property type="entry name" value="Ribsml_uS5_D2-typ_fold_subgr"/>
</dbReference>
<dbReference type="InterPro" id="IPR013759">
    <property type="entry name" value="Topo_IIA_B_C"/>
</dbReference>
<dbReference type="FunFam" id="3.30.230.10:FF:000005">
    <property type="entry name" value="DNA gyrase subunit B"/>
    <property type="match status" value="1"/>
</dbReference>
<dbReference type="PROSITE" id="PS00177">
    <property type="entry name" value="TOPOISOMERASE_II"/>
    <property type="match status" value="1"/>
</dbReference>
<evidence type="ECO:0000256" key="10">
    <source>
        <dbReference type="ARBA" id="ARBA00063644"/>
    </source>
</evidence>
<name>A0A9D1LPB3_9FIRM</name>
<feature type="region of interest" description="Disordered" evidence="12">
    <location>
        <begin position="1"/>
        <end position="20"/>
    </location>
</feature>
<dbReference type="EMBL" id="DVMV01000038">
    <property type="protein sequence ID" value="HIU45564.1"/>
    <property type="molecule type" value="Genomic_DNA"/>
</dbReference>
<feature type="site" description="Interaction with DNA" evidence="11">
    <location>
        <position position="496"/>
    </location>
</feature>
<evidence type="ECO:0000256" key="2">
    <source>
        <dbReference type="ARBA" id="ARBA00010708"/>
    </source>
</evidence>
<evidence type="ECO:0000256" key="6">
    <source>
        <dbReference type="ARBA" id="ARBA00022842"/>
    </source>
</evidence>
<dbReference type="PRINTS" id="PR01159">
    <property type="entry name" value="DNAGYRASEB"/>
</dbReference>
<evidence type="ECO:0000259" key="13">
    <source>
        <dbReference type="PROSITE" id="PS50880"/>
    </source>
</evidence>
<comment type="similarity">
    <text evidence="2 11">Belongs to the type II topoisomerase GyrB family.</text>
</comment>
<dbReference type="AlphaFoldDB" id="A0A9D1LPB3"/>
<feature type="binding site" evidence="11">
    <location>
        <position position="546"/>
    </location>
    <ligand>
        <name>Mg(2+)</name>
        <dbReference type="ChEBI" id="CHEBI:18420"/>
        <label>2</label>
    </ligand>
</feature>
<dbReference type="SMART" id="SM00387">
    <property type="entry name" value="HATPase_c"/>
    <property type="match status" value="1"/>
</dbReference>
<dbReference type="InterPro" id="IPR036890">
    <property type="entry name" value="HATPase_C_sf"/>
</dbReference>
<gene>
    <name evidence="11 14" type="primary">gyrB</name>
    <name evidence="14" type="ORF">IAC52_04635</name>
</gene>
<dbReference type="SMART" id="SM00433">
    <property type="entry name" value="TOP2c"/>
    <property type="match status" value="1"/>
</dbReference>
<dbReference type="InterPro" id="IPR034160">
    <property type="entry name" value="TOPRIM_GyrB"/>
</dbReference>
<sequence length="681" mass="75490">MADEEKNASPSADFAEEDHFTYVKEDVTNEKALEKAKADYTGSDIQVLEGLEAVRKRPGMYIGTTAAPGLHHLVWEIVDNSIDEALAGYCRNIGVTINKDNSVTVKDDGRGIPVDTVAKSGLSGVETVYTILHAGGKFGGDGGYKVSGGLHGVGASVVNALSEWVDVTVCRDGGKFFLRFENGGHPVGHLRRIGDSDKTGTLVTFKPDKTIFTETQVFNYDTIRNHMRQMAFLNGGIKITLTDDRGEAPVSETFQYDGGIREYVTYIDSNKVPMNPQPIYCQGAEEVTLLDGSKERVYAEVALQWTDSYDTNGVYSFCNNISTKEGGTHVEGLNLALGRVINDYARKFKFLKDEDKNFTGDDVREGLTAVVSVKHPNPQYEGQTKTKLGNSEVRKIVSTVVGDGLSQWLLENPNEAKTIISKVQLASKAREAAKNAREKTRKSAMELTTLPGKLADCSSRDPQICELYIVEGNSAGGSAKNGRDRETQAILPLRGKILNVEKAREERIWANAEIGNMITAIGAGVRESFDITKIRYNKIVIMTDADVDGDHIRILLLTFFYRFMRPLLDNGHVYIAQPPLYKIDYKGSPYYAYNDAQLEVLKKQLNLKPGYPFQRYKGLGEMDANQLWETTMDPKSRKMIRITVDDAAQAEKAFTELMGDEVAPRRDYIAQNAKFVKNLDI</sequence>
<reference evidence="14" key="1">
    <citation type="submission" date="2020-10" db="EMBL/GenBank/DDBJ databases">
        <authorList>
            <person name="Gilroy R."/>
        </authorList>
    </citation>
    <scope>NUCLEOTIDE SEQUENCE</scope>
    <source>
        <strain evidence="14">ChiGjej1B1-22543</strain>
    </source>
</reference>
<dbReference type="PROSITE" id="PS50880">
    <property type="entry name" value="TOPRIM"/>
    <property type="match status" value="1"/>
</dbReference>
<comment type="cofactor">
    <cofactor evidence="11">
        <name>Mg(2+)</name>
        <dbReference type="ChEBI" id="CHEBI:18420"/>
    </cofactor>
    <cofactor evidence="11">
        <name>Mn(2+)</name>
        <dbReference type="ChEBI" id="CHEBI:29035"/>
    </cofactor>
    <cofactor evidence="11">
        <name>Ca(2+)</name>
        <dbReference type="ChEBI" id="CHEBI:29108"/>
    </cofactor>
    <text evidence="11">Binds two Mg(2+) per subunit. The magnesium ions form salt bridges with both the protein and the DNA. Can also accept other divalent metal cations, such as Mn(2+) or Ca(2+).</text>
</comment>
<evidence type="ECO:0000256" key="4">
    <source>
        <dbReference type="ARBA" id="ARBA00022741"/>
    </source>
</evidence>
<dbReference type="Proteomes" id="UP000824070">
    <property type="component" value="Unassembled WGS sequence"/>
</dbReference>
<dbReference type="InterPro" id="IPR013760">
    <property type="entry name" value="Topo_IIA-like_dom_sf"/>
</dbReference>
<dbReference type="NCBIfam" id="TIGR01059">
    <property type="entry name" value="gyrB"/>
    <property type="match status" value="1"/>
</dbReference>
<dbReference type="FunFam" id="3.30.565.10:FF:000002">
    <property type="entry name" value="DNA gyrase subunit B"/>
    <property type="match status" value="1"/>
</dbReference>
<dbReference type="Gene3D" id="3.30.565.10">
    <property type="entry name" value="Histidine kinase-like ATPase, C-terminal domain"/>
    <property type="match status" value="1"/>
</dbReference>
<proteinExistence type="inferred from homology"/>
<dbReference type="GO" id="GO:0046872">
    <property type="term" value="F:metal ion binding"/>
    <property type="evidence" value="ECO:0007669"/>
    <property type="project" value="UniProtKB-KW"/>
</dbReference>
<evidence type="ECO:0000313" key="14">
    <source>
        <dbReference type="EMBL" id="HIU45564.1"/>
    </source>
</evidence>
<comment type="catalytic activity">
    <reaction evidence="1 11">
        <text>ATP-dependent breakage, passage and rejoining of double-stranded DNA.</text>
        <dbReference type="EC" id="5.6.2.2"/>
    </reaction>
</comment>
<evidence type="ECO:0000256" key="8">
    <source>
        <dbReference type="ARBA" id="ARBA00023125"/>
    </source>
</evidence>
<dbReference type="InterPro" id="IPR001241">
    <property type="entry name" value="Topo_IIA"/>
</dbReference>
<keyword evidence="4 11" id="KW-0547">Nucleotide-binding</keyword>
<dbReference type="PANTHER" id="PTHR45866">
    <property type="entry name" value="DNA GYRASE/TOPOISOMERASE SUBUNIT B"/>
    <property type="match status" value="1"/>
</dbReference>
<dbReference type="InterPro" id="IPR006171">
    <property type="entry name" value="TOPRIM_dom"/>
</dbReference>
<dbReference type="PRINTS" id="PR00418">
    <property type="entry name" value="TPI2FAMILY"/>
</dbReference>
<dbReference type="GO" id="GO:0005737">
    <property type="term" value="C:cytoplasm"/>
    <property type="evidence" value="ECO:0007669"/>
    <property type="project" value="UniProtKB-SubCell"/>
</dbReference>
<dbReference type="InterPro" id="IPR018522">
    <property type="entry name" value="TopoIIA_CS"/>
</dbReference>
<feature type="binding site" evidence="11">
    <location>
        <position position="544"/>
    </location>
    <ligand>
        <name>Mg(2+)</name>
        <dbReference type="ChEBI" id="CHEBI:18420"/>
        <label>1</label>
        <note>catalytic</note>
    </ligand>
</feature>
<keyword evidence="6 11" id="KW-0460">Magnesium</keyword>
<comment type="function">
    <text evidence="11">A type II topoisomerase that negatively supercoils closed circular double-stranded (ds) DNA in an ATP-dependent manner to modulate DNA topology and maintain chromosomes in an underwound state. Negative supercoiling favors strand separation, and DNA replication, transcription, recombination and repair, all of which involve strand separation. Also able to catalyze the interconversion of other topological isomers of dsDNA rings, including catenanes and knotted rings. Type II topoisomerases break and join 2 DNA strands simultaneously in an ATP-dependent manner.</text>
</comment>
<evidence type="ECO:0000256" key="9">
    <source>
        <dbReference type="ARBA" id="ARBA00023235"/>
    </source>
</evidence>
<dbReference type="Pfam" id="PF00986">
    <property type="entry name" value="DNA_gyraseB_C"/>
    <property type="match status" value="1"/>
</dbReference>
<feature type="site" description="Interaction with DNA" evidence="11">
    <location>
        <position position="499"/>
    </location>
</feature>
<dbReference type="GO" id="GO:0003677">
    <property type="term" value="F:DNA binding"/>
    <property type="evidence" value="ECO:0007669"/>
    <property type="project" value="UniProtKB-KW"/>
</dbReference>
<dbReference type="InterPro" id="IPR002288">
    <property type="entry name" value="DNA_gyrase_B_C"/>
</dbReference>
<dbReference type="HAMAP" id="MF_01898">
    <property type="entry name" value="GyrB"/>
    <property type="match status" value="1"/>
</dbReference>
<dbReference type="SUPFAM" id="SSF54211">
    <property type="entry name" value="Ribosomal protein S5 domain 2-like"/>
    <property type="match status" value="1"/>
</dbReference>
<comment type="subcellular location">
    <subcellularLocation>
        <location evidence="11">Cytoplasm</location>
    </subcellularLocation>
</comment>
<evidence type="ECO:0000256" key="11">
    <source>
        <dbReference type="HAMAP-Rule" id="MF_01898"/>
    </source>
</evidence>
<evidence type="ECO:0000256" key="12">
    <source>
        <dbReference type="SAM" id="MobiDB-lite"/>
    </source>
</evidence>
<dbReference type="GO" id="GO:0034335">
    <property type="term" value="F:DNA negative supercoiling activity"/>
    <property type="evidence" value="ECO:0007669"/>
    <property type="project" value="UniProtKB-ARBA"/>
</dbReference>
<dbReference type="SUPFAM" id="SSF55874">
    <property type="entry name" value="ATPase domain of HSP90 chaperone/DNA topoisomerase II/histidine kinase"/>
    <property type="match status" value="1"/>
</dbReference>
<dbReference type="PANTHER" id="PTHR45866:SF1">
    <property type="entry name" value="DNA GYRASE SUBUNIT B, MITOCHONDRIAL"/>
    <property type="match status" value="1"/>
</dbReference>
<dbReference type="SUPFAM" id="SSF56719">
    <property type="entry name" value="Type II DNA topoisomerase"/>
    <property type="match status" value="1"/>
</dbReference>
<dbReference type="GO" id="GO:0005524">
    <property type="term" value="F:ATP binding"/>
    <property type="evidence" value="ECO:0007669"/>
    <property type="project" value="UniProtKB-UniRule"/>
</dbReference>
<dbReference type="Gene3D" id="3.40.50.670">
    <property type="match status" value="1"/>
</dbReference>
<organism evidence="14 15">
    <name type="scientific">Candidatus Alloenteromonas pullicola</name>
    <dbReference type="NCBI Taxonomy" id="2840784"/>
    <lineage>
        <taxon>Bacteria</taxon>
        <taxon>Bacillati</taxon>
        <taxon>Bacillota</taxon>
        <taxon>Bacillota incertae sedis</taxon>
        <taxon>Candidatus Alloenteromonas</taxon>
    </lineage>
</organism>
<dbReference type="NCBIfam" id="NF011501">
    <property type="entry name" value="PRK14939.1"/>
    <property type="match status" value="1"/>
</dbReference>
<keyword evidence="5 11" id="KW-0067">ATP-binding</keyword>
<evidence type="ECO:0000313" key="15">
    <source>
        <dbReference type="Proteomes" id="UP000824070"/>
    </source>
</evidence>
<dbReference type="Pfam" id="PF00204">
    <property type="entry name" value="DNA_gyraseB"/>
    <property type="match status" value="1"/>
</dbReference>
<evidence type="ECO:0000256" key="5">
    <source>
        <dbReference type="ARBA" id="ARBA00022840"/>
    </source>
</evidence>
<dbReference type="FunFam" id="3.40.50.670:FF:000002">
    <property type="entry name" value="DNA gyrase subunit B"/>
    <property type="match status" value="1"/>
</dbReference>
<dbReference type="InterPro" id="IPR013506">
    <property type="entry name" value="Topo_IIA_bsu_dom2"/>
</dbReference>
<keyword evidence="9 11" id="KW-0413">Isomerase</keyword>
<feature type="binding site" evidence="11">
    <location>
        <position position="544"/>
    </location>
    <ligand>
        <name>Mg(2+)</name>
        <dbReference type="ChEBI" id="CHEBI:18420"/>
        <label>2</label>
    </ligand>
</feature>
<dbReference type="InterPro" id="IPR000565">
    <property type="entry name" value="Topo_IIA_B"/>
</dbReference>
<feature type="binding site" evidence="11">
    <location>
        <position position="471"/>
    </location>
    <ligand>
        <name>Mg(2+)</name>
        <dbReference type="ChEBI" id="CHEBI:18420"/>
        <label>1</label>
        <note>catalytic</note>
    </ligand>
</feature>
<dbReference type="GO" id="GO:0006261">
    <property type="term" value="P:DNA-templated DNA replication"/>
    <property type="evidence" value="ECO:0007669"/>
    <property type="project" value="UniProtKB-UniRule"/>
</dbReference>